<dbReference type="Proteomes" id="UP000002620">
    <property type="component" value="Chromosome"/>
</dbReference>
<dbReference type="eggNOG" id="COG2452">
    <property type="taxonomic scope" value="Bacteria"/>
</dbReference>
<accession>C9RA33</accession>
<dbReference type="AlphaFoldDB" id="C9RA33"/>
<keyword evidence="3" id="KW-1185">Reference proteome</keyword>
<evidence type="ECO:0000313" key="3">
    <source>
        <dbReference type="Proteomes" id="UP000002620"/>
    </source>
</evidence>
<dbReference type="HOGENOM" id="CLU_2379904_0_0_9"/>
<name>C9RA33_AMMDK</name>
<sequence>MKLEPEEHYSLRKAAEILGVHPITLRRWEKTGKIRCIRTPSGQRRFPRSEILRLVGEDLPSGRRAVVYARVSSAKLTVFSAKLYGSRSKEFRKK</sequence>
<evidence type="ECO:0000259" key="1">
    <source>
        <dbReference type="PROSITE" id="PS50937"/>
    </source>
</evidence>
<dbReference type="KEGG" id="adg:Adeg_2084"/>
<dbReference type="GO" id="GO:0003677">
    <property type="term" value="F:DNA binding"/>
    <property type="evidence" value="ECO:0007669"/>
    <property type="project" value="InterPro"/>
</dbReference>
<dbReference type="Gene3D" id="1.10.1660.10">
    <property type="match status" value="1"/>
</dbReference>
<dbReference type="PROSITE" id="PS50937">
    <property type="entry name" value="HTH_MERR_2"/>
    <property type="match status" value="1"/>
</dbReference>
<dbReference type="CDD" id="cd04762">
    <property type="entry name" value="HTH_MerR-trunc"/>
    <property type="match status" value="1"/>
</dbReference>
<dbReference type="EMBL" id="CP001785">
    <property type="protein sequence ID" value="ACX53162.1"/>
    <property type="molecule type" value="Genomic_DNA"/>
</dbReference>
<dbReference type="InterPro" id="IPR000551">
    <property type="entry name" value="MerR-type_HTH_dom"/>
</dbReference>
<gene>
    <name evidence="2" type="ordered locus">Adeg_2084</name>
</gene>
<proteinExistence type="predicted"/>
<dbReference type="SUPFAM" id="SSF46955">
    <property type="entry name" value="Putative DNA-binding domain"/>
    <property type="match status" value="1"/>
</dbReference>
<organism evidence="2 3">
    <name type="scientific">Ammonifex degensii (strain DSM 10501 / KC4)</name>
    <dbReference type="NCBI Taxonomy" id="429009"/>
    <lineage>
        <taxon>Bacteria</taxon>
        <taxon>Bacillati</taxon>
        <taxon>Bacillota</taxon>
        <taxon>Clostridia</taxon>
        <taxon>Thermoanaerobacterales</taxon>
        <taxon>Thermoanaerobacteraceae</taxon>
        <taxon>Ammonifex</taxon>
    </lineage>
</organism>
<reference evidence="2 3" key="1">
    <citation type="submission" date="2009-10" db="EMBL/GenBank/DDBJ databases">
        <title>Complete sequence of chromosome of Ammonifex degensii KC4.</title>
        <authorList>
            <consortium name="US DOE Joint Genome Institute"/>
            <person name="Kerfeld C."/>
            <person name="Goodner B."/>
            <person name="Huber H."/>
            <person name="Stetter K."/>
            <person name="Lucas S."/>
            <person name="Copeland A."/>
            <person name="Lapidus A."/>
            <person name="Glavina del Rio T."/>
            <person name="Dalin E."/>
            <person name="Tice H."/>
            <person name="Bruce D."/>
            <person name="Goodwin L."/>
            <person name="Pitluck S."/>
            <person name="Saunders E."/>
            <person name="Brettin T."/>
            <person name="Detter J.C."/>
            <person name="Han C."/>
            <person name="Larimer F."/>
            <person name="Land M."/>
            <person name="Hauser L."/>
            <person name="Kyrpides N."/>
            <person name="Ovchinnikova G."/>
            <person name="Richardson P."/>
        </authorList>
    </citation>
    <scope>NUCLEOTIDE SEQUENCE [LARGE SCALE GENOMIC DNA]</scope>
    <source>
        <strain evidence="3">DSM 10501 / KC4</strain>
    </source>
</reference>
<dbReference type="Pfam" id="PF00376">
    <property type="entry name" value="MerR"/>
    <property type="match status" value="1"/>
</dbReference>
<dbReference type="InterPro" id="IPR009061">
    <property type="entry name" value="DNA-bd_dom_put_sf"/>
</dbReference>
<dbReference type="STRING" id="429009.Adeg_2084"/>
<protein>
    <submittedName>
        <fullName evidence="2">Regulatory protein MerR</fullName>
    </submittedName>
</protein>
<dbReference type="GO" id="GO:0006355">
    <property type="term" value="P:regulation of DNA-templated transcription"/>
    <property type="evidence" value="ECO:0007669"/>
    <property type="project" value="InterPro"/>
</dbReference>
<feature type="domain" description="HTH merR-type" evidence="1">
    <location>
        <begin position="8"/>
        <end position="54"/>
    </location>
</feature>
<evidence type="ECO:0000313" key="2">
    <source>
        <dbReference type="EMBL" id="ACX53162.1"/>
    </source>
</evidence>